<dbReference type="Proteomes" id="UP000599437">
    <property type="component" value="Unassembled WGS sequence"/>
</dbReference>
<dbReference type="EMBL" id="BMVO01000013">
    <property type="protein sequence ID" value="GHB13454.1"/>
    <property type="molecule type" value="Genomic_DNA"/>
</dbReference>
<evidence type="ECO:0000256" key="1">
    <source>
        <dbReference type="SAM" id="MobiDB-lite"/>
    </source>
</evidence>
<organism evidence="2 3">
    <name type="scientific">Streptomyces chryseus</name>
    <dbReference type="NCBI Taxonomy" id="68186"/>
    <lineage>
        <taxon>Bacteria</taxon>
        <taxon>Bacillati</taxon>
        <taxon>Actinomycetota</taxon>
        <taxon>Actinomycetes</taxon>
        <taxon>Kitasatosporales</taxon>
        <taxon>Streptomycetaceae</taxon>
        <taxon>Streptomyces</taxon>
    </lineage>
</organism>
<reference evidence="3" key="1">
    <citation type="journal article" date="2019" name="Int. J. Syst. Evol. Microbiol.">
        <title>The Global Catalogue of Microorganisms (GCM) 10K type strain sequencing project: providing services to taxonomists for standard genome sequencing and annotation.</title>
        <authorList>
            <consortium name="The Broad Institute Genomics Platform"/>
            <consortium name="The Broad Institute Genome Sequencing Center for Infectious Disease"/>
            <person name="Wu L."/>
            <person name="Ma J."/>
        </authorList>
    </citation>
    <scope>NUCLEOTIDE SEQUENCE [LARGE SCALE GENOMIC DNA]</scope>
    <source>
        <strain evidence="3">JCM 4737</strain>
    </source>
</reference>
<feature type="region of interest" description="Disordered" evidence="1">
    <location>
        <begin position="1"/>
        <end position="65"/>
    </location>
</feature>
<comment type="caution">
    <text evidence="2">The sequence shown here is derived from an EMBL/GenBank/DDBJ whole genome shotgun (WGS) entry which is preliminary data.</text>
</comment>
<name>A0ABQ3DSL4_9ACTN</name>
<sequence length="192" mass="20450">MKHRWASTTSRARPVPPRPVQQRQDALVDAQDGKGPAGHRRGQQAGGEQRDDVRVAQGDPVGREGDAAQFAAPVGRARLGRGVALQVLVEFLAERLDQPVQQRVLARDVPVQGHRLDAQFGAQLAHAEAGQAVAVDHFKGRRQHAFPAQPSVAPPVAGASAAAVARLFRHVRLRGSSLAAPVRRALDSAGQP</sequence>
<accession>A0ABQ3DSL4</accession>
<feature type="compositionally biased region" description="Polar residues" evidence="1">
    <location>
        <begin position="1"/>
        <end position="11"/>
    </location>
</feature>
<evidence type="ECO:0000313" key="3">
    <source>
        <dbReference type="Proteomes" id="UP000599437"/>
    </source>
</evidence>
<proteinExistence type="predicted"/>
<protein>
    <submittedName>
        <fullName evidence="2">Uncharacterized protein</fullName>
    </submittedName>
</protein>
<evidence type="ECO:0000313" key="2">
    <source>
        <dbReference type="EMBL" id="GHB13454.1"/>
    </source>
</evidence>
<keyword evidence="3" id="KW-1185">Reference proteome</keyword>
<gene>
    <name evidence="2" type="ORF">GCM10010346_41290</name>
</gene>